<proteinExistence type="predicted"/>
<evidence type="ECO:0000313" key="4">
    <source>
        <dbReference type="Proteomes" id="UP000240971"/>
    </source>
</evidence>
<dbReference type="InterPro" id="IPR014044">
    <property type="entry name" value="CAP_dom"/>
</dbReference>
<evidence type="ECO:0000256" key="1">
    <source>
        <dbReference type="SAM" id="SignalP"/>
    </source>
</evidence>
<dbReference type="PROSITE" id="PS51257">
    <property type="entry name" value="PROKAR_LIPOPROTEIN"/>
    <property type="match status" value="1"/>
</dbReference>
<name>A0A2P8HSQ4_CHINA</name>
<dbReference type="RefSeq" id="WP_106526505.1">
    <property type="nucleotide sequence ID" value="NZ_PYAW01000001.1"/>
</dbReference>
<feature type="signal peptide" evidence="1">
    <location>
        <begin position="1"/>
        <end position="22"/>
    </location>
</feature>
<organism evidence="3 4">
    <name type="scientific">Chitinophaga niastensis</name>
    <dbReference type="NCBI Taxonomy" id="536980"/>
    <lineage>
        <taxon>Bacteria</taxon>
        <taxon>Pseudomonadati</taxon>
        <taxon>Bacteroidota</taxon>
        <taxon>Chitinophagia</taxon>
        <taxon>Chitinophagales</taxon>
        <taxon>Chitinophagaceae</taxon>
        <taxon>Chitinophaga</taxon>
    </lineage>
</organism>
<dbReference type="CDD" id="cd05379">
    <property type="entry name" value="CAP_bacterial"/>
    <property type="match status" value="1"/>
</dbReference>
<dbReference type="PANTHER" id="PTHR31157:SF1">
    <property type="entry name" value="SCP DOMAIN-CONTAINING PROTEIN"/>
    <property type="match status" value="1"/>
</dbReference>
<accession>A0A2P8HSQ4</accession>
<reference evidence="3 4" key="1">
    <citation type="submission" date="2018-03" db="EMBL/GenBank/DDBJ databases">
        <title>Genomic Encyclopedia of Archaeal and Bacterial Type Strains, Phase II (KMG-II): from individual species to whole genera.</title>
        <authorList>
            <person name="Goeker M."/>
        </authorList>
    </citation>
    <scope>NUCLEOTIDE SEQUENCE [LARGE SCALE GENOMIC DNA]</scope>
    <source>
        <strain evidence="3 4">DSM 24859</strain>
    </source>
</reference>
<gene>
    <name evidence="3" type="ORF">CLV51_101589</name>
</gene>
<dbReference type="InterPro" id="IPR035940">
    <property type="entry name" value="CAP_sf"/>
</dbReference>
<dbReference type="PANTHER" id="PTHR31157">
    <property type="entry name" value="SCP DOMAIN-CONTAINING PROTEIN"/>
    <property type="match status" value="1"/>
</dbReference>
<sequence length="181" mass="19554">MPGKIMCVAAMLLALSIFTSCTKESAVTPIAPAKPVPADTITVPENKVDRAALLQLVNGLRSRGCNCGGVPMPAVGPLTWNGLLERAAYDHSKDMFLNKYFDHTGLDGSTPGTRLDASGYRWNVYGENIATGNMDEQAVVLGWLNSPKHCQNMMAAKYSELGVGRYDKDWTMELGTRSAAQ</sequence>
<dbReference type="OrthoDB" id="982527at2"/>
<dbReference type="Proteomes" id="UP000240971">
    <property type="component" value="Unassembled WGS sequence"/>
</dbReference>
<dbReference type="Gene3D" id="3.40.33.10">
    <property type="entry name" value="CAP"/>
    <property type="match status" value="1"/>
</dbReference>
<feature type="domain" description="SCP" evidence="2">
    <location>
        <begin position="54"/>
        <end position="167"/>
    </location>
</feature>
<comment type="caution">
    <text evidence="3">The sequence shown here is derived from an EMBL/GenBank/DDBJ whole genome shotgun (WGS) entry which is preliminary data.</text>
</comment>
<dbReference type="SUPFAM" id="SSF55797">
    <property type="entry name" value="PR-1-like"/>
    <property type="match status" value="1"/>
</dbReference>
<dbReference type="Pfam" id="PF00188">
    <property type="entry name" value="CAP"/>
    <property type="match status" value="1"/>
</dbReference>
<feature type="chain" id="PRO_5015153437" evidence="1">
    <location>
        <begin position="23"/>
        <end position="181"/>
    </location>
</feature>
<keyword evidence="1" id="KW-0732">Signal</keyword>
<evidence type="ECO:0000259" key="2">
    <source>
        <dbReference type="Pfam" id="PF00188"/>
    </source>
</evidence>
<protein>
    <submittedName>
        <fullName evidence="3">Uncharacterized protein YkwD</fullName>
    </submittedName>
</protein>
<keyword evidence="4" id="KW-1185">Reference proteome</keyword>
<dbReference type="EMBL" id="PYAW01000001">
    <property type="protein sequence ID" value="PSL49259.1"/>
    <property type="molecule type" value="Genomic_DNA"/>
</dbReference>
<evidence type="ECO:0000313" key="3">
    <source>
        <dbReference type="EMBL" id="PSL49259.1"/>
    </source>
</evidence>
<dbReference type="AlphaFoldDB" id="A0A2P8HSQ4"/>